<comment type="caution">
    <text evidence="3">The sequence shown here is derived from an EMBL/GenBank/DDBJ whole genome shotgun (WGS) entry which is preliminary data.</text>
</comment>
<feature type="region of interest" description="Disordered" evidence="1">
    <location>
        <begin position="238"/>
        <end position="276"/>
    </location>
</feature>
<feature type="non-terminal residue" evidence="3">
    <location>
        <position position="924"/>
    </location>
</feature>
<evidence type="ECO:0000313" key="3">
    <source>
        <dbReference type="EMBL" id="GLC59060.1"/>
    </source>
</evidence>
<reference evidence="3 4" key="1">
    <citation type="journal article" date="2023" name="Commun. Biol.">
        <title>Reorganization of the ancestral sex-determining regions during the evolution of trioecy in Pleodorina starrii.</title>
        <authorList>
            <person name="Takahashi K."/>
            <person name="Suzuki S."/>
            <person name="Kawai-Toyooka H."/>
            <person name="Yamamoto K."/>
            <person name="Hamaji T."/>
            <person name="Ootsuki R."/>
            <person name="Yamaguchi H."/>
            <person name="Kawachi M."/>
            <person name="Higashiyama T."/>
            <person name="Nozaki H."/>
        </authorList>
    </citation>
    <scope>NUCLEOTIDE SEQUENCE [LARGE SCALE GENOMIC DNA]</scope>
    <source>
        <strain evidence="3 4">NIES-4479</strain>
    </source>
</reference>
<proteinExistence type="predicted"/>
<evidence type="ECO:0000313" key="4">
    <source>
        <dbReference type="Proteomes" id="UP001165080"/>
    </source>
</evidence>
<evidence type="ECO:0000256" key="2">
    <source>
        <dbReference type="SAM" id="Phobius"/>
    </source>
</evidence>
<keyword evidence="2" id="KW-1133">Transmembrane helix</keyword>
<feature type="compositionally biased region" description="Basic and acidic residues" evidence="1">
    <location>
        <begin position="246"/>
        <end position="255"/>
    </location>
</feature>
<feature type="region of interest" description="Disordered" evidence="1">
    <location>
        <begin position="669"/>
        <end position="699"/>
    </location>
</feature>
<dbReference type="AlphaFoldDB" id="A0A9W6BWC6"/>
<keyword evidence="4" id="KW-1185">Reference proteome</keyword>
<name>A0A9W6BWC6_9CHLO</name>
<feature type="region of interest" description="Disordered" evidence="1">
    <location>
        <begin position="399"/>
        <end position="426"/>
    </location>
</feature>
<feature type="transmembrane region" description="Helical" evidence="2">
    <location>
        <begin position="84"/>
        <end position="109"/>
    </location>
</feature>
<keyword evidence="2" id="KW-0812">Transmembrane</keyword>
<sequence>VSSVVGLDALLQPQHGANGSRLESLKAMGYRYRVEALGLADDSLRVVAASSRVPTKPVEARVVLPNAEWVVELSPDSDRGWQPAYFGGLLLAVVVLALAFAVLLFTVLVSRRKYLLLLESLVPKALIPELQAAAPVTEPSVRQHQARKQQFGSSPADLLLSMVGEMMQGQLPALQGLVLVRSALLGHRDLYTPLNVMGRIHDTIADVSRISQCPRCMAKGGSVECLFRARKCDVVGQTKERVRRASKSEGNDRSSPRQALMSMHPRSNNRHAFAPTNPRQADVARSLMRQLGGQQEAGALRSLGEDGKGDDGGFYCRDIVGTMTRTASSSALQQYDMGTVGGAVAFILSNNASCSGEWQQHQHQQQHPQRHSSNTAGALVAKKSSNKSLDIMYNNTLSQDRSKHANASHGRNTTDNANPAPPSGSVAPVAVEARRLKPPPRPSSPLQQQPTDLVANPAVSVAIGTPSGDAPADGGEPLLAPPHATSGGSSLCAGHIQHSSQDEDEFDAPVLPLRISRLPGEHKSGSSTLVPAVLTSTMTLSPALPASPSPSVSLAVTEPLVAARPKTVPSPSLSGLAPHQDTWRTPRRVASLVCLTGQQLTGAAGPRLSREPLAAVAAAGAPASPATFVAVNASALEAFHPSGVGRRTPPSPLLPVPPPLALMTPLLQETPQQHSRQAAEPPSPPHGSSPTPQQQRFRKLPNRHASFADFADRATQADGTLSSLRPATIAAQAAARESCLLGGRAASGWPVAAAAGTPDDITKKRSASVTGAISRLLSISGLDTDGNKLIAHRFPPDAAGGGGGGGGGSRMPSFSAMIRPVRSRLRFSAVSQVMGGPPSTSVDRCSGASSSAQVAVVSREASTTAPLLAPSRLLVPVDMAEVGAVRQLAKLWLRGVAGAEGGGGVVACWHQGRFAAVPVLRSRP</sequence>
<dbReference type="Proteomes" id="UP001165080">
    <property type="component" value="Unassembled WGS sequence"/>
</dbReference>
<gene>
    <name evidence="3" type="primary">PLESTB002195</name>
    <name evidence="3" type="ORF">PLESTB_001439100</name>
</gene>
<protein>
    <submittedName>
        <fullName evidence="3">Uncharacterized protein</fullName>
    </submittedName>
</protein>
<feature type="region of interest" description="Disordered" evidence="1">
    <location>
        <begin position="357"/>
        <end position="378"/>
    </location>
</feature>
<evidence type="ECO:0000256" key="1">
    <source>
        <dbReference type="SAM" id="MobiDB-lite"/>
    </source>
</evidence>
<dbReference type="EMBL" id="BRXU01000026">
    <property type="protein sequence ID" value="GLC59060.1"/>
    <property type="molecule type" value="Genomic_DNA"/>
</dbReference>
<accession>A0A9W6BWC6</accession>
<organism evidence="3 4">
    <name type="scientific">Pleodorina starrii</name>
    <dbReference type="NCBI Taxonomy" id="330485"/>
    <lineage>
        <taxon>Eukaryota</taxon>
        <taxon>Viridiplantae</taxon>
        <taxon>Chlorophyta</taxon>
        <taxon>core chlorophytes</taxon>
        <taxon>Chlorophyceae</taxon>
        <taxon>CS clade</taxon>
        <taxon>Chlamydomonadales</taxon>
        <taxon>Volvocaceae</taxon>
        <taxon>Pleodorina</taxon>
    </lineage>
</organism>
<keyword evidence="2" id="KW-0472">Membrane</keyword>